<accession>A0A6J6FFN9</accession>
<feature type="compositionally biased region" description="Basic and acidic residues" evidence="1">
    <location>
        <begin position="43"/>
        <end position="56"/>
    </location>
</feature>
<proteinExistence type="predicted"/>
<feature type="region of interest" description="Disordered" evidence="1">
    <location>
        <begin position="18"/>
        <end position="112"/>
    </location>
</feature>
<feature type="compositionally biased region" description="Acidic residues" evidence="1">
    <location>
        <begin position="103"/>
        <end position="112"/>
    </location>
</feature>
<evidence type="ECO:0000313" key="2">
    <source>
        <dbReference type="EMBL" id="CAB4587731.1"/>
    </source>
</evidence>
<name>A0A6J6FFN9_9ZZZZ</name>
<dbReference type="EMBL" id="CAEZTZ010000099">
    <property type="protein sequence ID" value="CAB4587731.1"/>
    <property type="molecule type" value="Genomic_DNA"/>
</dbReference>
<sequence length="183" mass="20962">MILTVATVLRCDVEGLDDDSERHRAVDEGLVDLGTKPFRDKRRPNEHEEREREHFDGGVLGHKVANPVCSEQHRDRRDDDRDDHDRETVGHSDGHTNRRDDAVDREDDVENEDLADNRRERLCSLVARVGLAFFAFKVFVDFGDRLVNKKDSAGDQDEVATRKVEITEGQNVFVQLDDPICPE</sequence>
<dbReference type="AlphaFoldDB" id="A0A6J6FFN9"/>
<organism evidence="2">
    <name type="scientific">freshwater metagenome</name>
    <dbReference type="NCBI Taxonomy" id="449393"/>
    <lineage>
        <taxon>unclassified sequences</taxon>
        <taxon>metagenomes</taxon>
        <taxon>ecological metagenomes</taxon>
    </lineage>
</organism>
<gene>
    <name evidence="2" type="ORF">UFOPK1767_00755</name>
</gene>
<reference evidence="2" key="1">
    <citation type="submission" date="2020-05" db="EMBL/GenBank/DDBJ databases">
        <authorList>
            <person name="Chiriac C."/>
            <person name="Salcher M."/>
            <person name="Ghai R."/>
            <person name="Kavagutti S V."/>
        </authorList>
    </citation>
    <scope>NUCLEOTIDE SEQUENCE</scope>
</reference>
<protein>
    <submittedName>
        <fullName evidence="2">Unannotated protein</fullName>
    </submittedName>
</protein>
<evidence type="ECO:0000256" key="1">
    <source>
        <dbReference type="SAM" id="MobiDB-lite"/>
    </source>
</evidence>
<feature type="compositionally biased region" description="Basic and acidic residues" evidence="1">
    <location>
        <begin position="71"/>
        <end position="102"/>
    </location>
</feature>